<dbReference type="UniPathway" id="UPA00219"/>
<dbReference type="InterPro" id="IPR036318">
    <property type="entry name" value="FAD-bd_PCMH-like_sf"/>
</dbReference>
<dbReference type="InterPro" id="IPR003170">
    <property type="entry name" value="MurB"/>
</dbReference>
<evidence type="ECO:0000259" key="20">
    <source>
        <dbReference type="PROSITE" id="PS51387"/>
    </source>
</evidence>
<dbReference type="InterPro" id="IPR016167">
    <property type="entry name" value="FAD-bd_PCMH_sub1"/>
</dbReference>
<evidence type="ECO:0000256" key="6">
    <source>
        <dbReference type="ARBA" id="ARBA00015188"/>
    </source>
</evidence>
<evidence type="ECO:0000313" key="21">
    <source>
        <dbReference type="EMBL" id="SPS04435.1"/>
    </source>
</evidence>
<keyword evidence="13 19" id="KW-0573">Peptidoglycan synthesis</keyword>
<evidence type="ECO:0000256" key="9">
    <source>
        <dbReference type="ARBA" id="ARBA00022630"/>
    </source>
</evidence>
<evidence type="ECO:0000256" key="2">
    <source>
        <dbReference type="ARBA" id="ARBA00003921"/>
    </source>
</evidence>
<evidence type="ECO:0000256" key="11">
    <source>
        <dbReference type="ARBA" id="ARBA00022857"/>
    </source>
</evidence>
<keyword evidence="15 19" id="KW-0131">Cell cycle</keyword>
<dbReference type="InterPro" id="IPR006094">
    <property type="entry name" value="Oxid_FAD_bind_N"/>
</dbReference>
<keyword evidence="14 19" id="KW-0560">Oxidoreductase</keyword>
<evidence type="ECO:0000256" key="12">
    <source>
        <dbReference type="ARBA" id="ARBA00022960"/>
    </source>
</evidence>
<dbReference type="PANTHER" id="PTHR21071:SF4">
    <property type="entry name" value="UDP-N-ACETYLENOLPYRUVOYLGLUCOSAMINE REDUCTASE"/>
    <property type="match status" value="1"/>
</dbReference>
<sequence>MNMNEPIKFNHTGLRGSLFSNVAMRNHTSWRAGGIAERVYRPADLADLAFFLHTLPPHEPVVALGLGSNLLVRDGGLRGTVLLLHAALTEMHMETSESVYVQAGISGAKIARFTAKHNLLGAEFFAGIPGTLGGMLAMNAGCYGNETWKVVKNVQTITRSGKLLERTPADYEIGYRHVALKNKNIYSGDHSLPVQNSLSQEEFFVGATLHFISGDGTKVRNEIKSLLSRRIASQPLNLPNAGSVFRNPPGDYAARLIEQSGLKGYQIGNAQVSEKHANFIVNTGGATATDIETLINRVQTIVQNKTGITLLPEVRIIGDYKNNHG</sequence>
<dbReference type="NCBIfam" id="NF010480">
    <property type="entry name" value="PRK13905.1"/>
    <property type="match status" value="1"/>
</dbReference>
<comment type="cofactor">
    <cofactor evidence="1 19">
        <name>FAD</name>
        <dbReference type="ChEBI" id="CHEBI:57692"/>
    </cofactor>
</comment>
<dbReference type="InterPro" id="IPR016166">
    <property type="entry name" value="FAD-bd_PCMH"/>
</dbReference>
<comment type="subcellular location">
    <subcellularLocation>
        <location evidence="3 19">Cytoplasm</location>
    </subcellularLocation>
</comment>
<dbReference type="GO" id="GO:0009252">
    <property type="term" value="P:peptidoglycan biosynthetic process"/>
    <property type="evidence" value="ECO:0007669"/>
    <property type="project" value="UniProtKB-UniRule"/>
</dbReference>
<keyword evidence="9 19" id="KW-0285">Flavoprotein</keyword>
<evidence type="ECO:0000256" key="17">
    <source>
        <dbReference type="ARBA" id="ARBA00031026"/>
    </source>
</evidence>
<comment type="catalytic activity">
    <reaction evidence="18 19">
        <text>UDP-N-acetyl-alpha-D-muramate + NADP(+) = UDP-N-acetyl-3-O-(1-carboxyvinyl)-alpha-D-glucosamine + NADPH + H(+)</text>
        <dbReference type="Rhea" id="RHEA:12248"/>
        <dbReference type="ChEBI" id="CHEBI:15378"/>
        <dbReference type="ChEBI" id="CHEBI:57783"/>
        <dbReference type="ChEBI" id="CHEBI:58349"/>
        <dbReference type="ChEBI" id="CHEBI:68483"/>
        <dbReference type="ChEBI" id="CHEBI:70757"/>
        <dbReference type="EC" id="1.3.1.98"/>
    </reaction>
</comment>
<dbReference type="InterPro" id="IPR016169">
    <property type="entry name" value="FAD-bd_PCMH_sub2"/>
</dbReference>
<dbReference type="GO" id="GO:0008360">
    <property type="term" value="P:regulation of cell shape"/>
    <property type="evidence" value="ECO:0007669"/>
    <property type="project" value="UniProtKB-KW"/>
</dbReference>
<dbReference type="Pfam" id="PF02873">
    <property type="entry name" value="MurB_C"/>
    <property type="match status" value="1"/>
</dbReference>
<keyword evidence="12 19" id="KW-0133">Cell shape</keyword>
<keyword evidence="16 19" id="KW-0961">Cell wall biogenesis/degradation</keyword>
<reference evidence="21" key="1">
    <citation type="submission" date="2018-05" db="EMBL/GenBank/DDBJ databases">
        <authorList>
            <person name="Lanie J.A."/>
            <person name="Ng W.-L."/>
            <person name="Kazmierczak K.M."/>
            <person name="Andrzejewski T.M."/>
            <person name="Davidsen T.M."/>
            <person name="Wayne K.J."/>
            <person name="Tettelin H."/>
            <person name="Glass J.I."/>
            <person name="Rusch D."/>
            <person name="Podicherti R."/>
            <person name="Tsui H.-C.T."/>
            <person name="Winkler M.E."/>
        </authorList>
    </citation>
    <scope>NUCLEOTIDE SEQUENCE</scope>
    <source>
        <strain evidence="21">KNB</strain>
    </source>
</reference>
<evidence type="ECO:0000256" key="13">
    <source>
        <dbReference type="ARBA" id="ARBA00022984"/>
    </source>
</evidence>
<dbReference type="GO" id="GO:0071555">
    <property type="term" value="P:cell wall organization"/>
    <property type="evidence" value="ECO:0007669"/>
    <property type="project" value="UniProtKB-KW"/>
</dbReference>
<dbReference type="GO" id="GO:0008762">
    <property type="term" value="F:UDP-N-acetylmuramate dehydrogenase activity"/>
    <property type="evidence" value="ECO:0007669"/>
    <property type="project" value="UniProtKB-UniRule"/>
</dbReference>
<dbReference type="GO" id="GO:0005829">
    <property type="term" value="C:cytosol"/>
    <property type="evidence" value="ECO:0007669"/>
    <property type="project" value="TreeGrafter"/>
</dbReference>
<dbReference type="Gene3D" id="3.30.43.10">
    <property type="entry name" value="Uridine Diphospho-n-acetylenolpyruvylglucosamine Reductase, domain 2"/>
    <property type="match status" value="1"/>
</dbReference>
<feature type="active site" description="Proton donor" evidence="19">
    <location>
        <position position="243"/>
    </location>
</feature>
<dbReference type="GO" id="GO:0051301">
    <property type="term" value="P:cell division"/>
    <property type="evidence" value="ECO:0007669"/>
    <property type="project" value="UniProtKB-KW"/>
</dbReference>
<dbReference type="Pfam" id="PF01565">
    <property type="entry name" value="FAD_binding_4"/>
    <property type="match status" value="1"/>
</dbReference>
<dbReference type="GO" id="GO:0071949">
    <property type="term" value="F:FAD binding"/>
    <property type="evidence" value="ECO:0007669"/>
    <property type="project" value="InterPro"/>
</dbReference>
<dbReference type="NCBIfam" id="TIGR00179">
    <property type="entry name" value="murB"/>
    <property type="match status" value="1"/>
</dbReference>
<feature type="domain" description="FAD-binding PCMH-type" evidence="20">
    <location>
        <begin position="32"/>
        <end position="214"/>
    </location>
</feature>
<comment type="pathway">
    <text evidence="4 19">Cell wall biogenesis; peptidoglycan biosynthesis.</text>
</comment>
<evidence type="ECO:0000256" key="18">
    <source>
        <dbReference type="ARBA" id="ARBA00048914"/>
    </source>
</evidence>
<evidence type="ECO:0000256" key="16">
    <source>
        <dbReference type="ARBA" id="ARBA00023316"/>
    </source>
</evidence>
<gene>
    <name evidence="19 21" type="primary">murB</name>
    <name evidence="21" type="ORF">NITFAB_0024</name>
</gene>
<dbReference type="InterPro" id="IPR036635">
    <property type="entry name" value="MurB_C_sf"/>
</dbReference>
<evidence type="ECO:0000256" key="14">
    <source>
        <dbReference type="ARBA" id="ARBA00023002"/>
    </source>
</evidence>
<dbReference type="EMBL" id="LS423452">
    <property type="protein sequence ID" value="SPS04435.1"/>
    <property type="molecule type" value="Genomic_DNA"/>
</dbReference>
<evidence type="ECO:0000256" key="19">
    <source>
        <dbReference type="HAMAP-Rule" id="MF_00037"/>
    </source>
</evidence>
<evidence type="ECO:0000256" key="15">
    <source>
        <dbReference type="ARBA" id="ARBA00023306"/>
    </source>
</evidence>
<dbReference type="PANTHER" id="PTHR21071">
    <property type="entry name" value="UDP-N-ACETYLENOLPYRUVOYLGLUCOSAMINE REDUCTASE"/>
    <property type="match status" value="1"/>
</dbReference>
<name>A0A2X0SHP6_9PROT</name>
<keyword evidence="10 19" id="KW-0274">FAD</keyword>
<comment type="function">
    <text evidence="2 19">Cell wall formation.</text>
</comment>
<dbReference type="EC" id="1.3.1.98" evidence="5 19"/>
<feature type="active site" evidence="19">
    <location>
        <position position="313"/>
    </location>
</feature>
<evidence type="ECO:0000256" key="5">
    <source>
        <dbReference type="ARBA" id="ARBA00012518"/>
    </source>
</evidence>
<evidence type="ECO:0000256" key="7">
    <source>
        <dbReference type="ARBA" id="ARBA00022490"/>
    </source>
</evidence>
<organism evidence="21">
    <name type="scientific">Candidatus Nitrotoga fabula</name>
    <dbReference type="NCBI Taxonomy" id="2182327"/>
    <lineage>
        <taxon>Bacteria</taxon>
        <taxon>Pseudomonadati</taxon>
        <taxon>Pseudomonadota</taxon>
        <taxon>Betaproteobacteria</taxon>
        <taxon>Nitrosomonadales</taxon>
        <taxon>Gallionellaceae</taxon>
        <taxon>Candidatus Nitrotoga</taxon>
    </lineage>
</organism>
<accession>A0A2X0SHP6</accession>
<dbReference type="InterPro" id="IPR011601">
    <property type="entry name" value="MurB_C"/>
</dbReference>
<dbReference type="HAMAP" id="MF_00037">
    <property type="entry name" value="MurB"/>
    <property type="match status" value="1"/>
</dbReference>
<dbReference type="Gene3D" id="3.30.465.10">
    <property type="match status" value="1"/>
</dbReference>
<evidence type="ECO:0000256" key="4">
    <source>
        <dbReference type="ARBA" id="ARBA00004752"/>
    </source>
</evidence>
<dbReference type="PROSITE" id="PS51387">
    <property type="entry name" value="FAD_PCMH"/>
    <property type="match status" value="1"/>
</dbReference>
<keyword evidence="7 19" id="KW-0963">Cytoplasm</keyword>
<feature type="active site" evidence="19">
    <location>
        <position position="176"/>
    </location>
</feature>
<protein>
    <recommendedName>
        <fullName evidence="6 19">UDP-N-acetylenolpyruvoylglucosamine reductase</fullName>
        <ecNumber evidence="5 19">1.3.1.98</ecNumber>
    </recommendedName>
    <alternativeName>
        <fullName evidence="17 19">UDP-N-acetylmuramate dehydrogenase</fullName>
    </alternativeName>
</protein>
<dbReference type="Gene3D" id="3.90.78.10">
    <property type="entry name" value="UDP-N-acetylenolpyruvoylglucosamine reductase, C-terminal domain"/>
    <property type="match status" value="1"/>
</dbReference>
<keyword evidence="11 19" id="KW-0521">NADP</keyword>
<keyword evidence="8 19" id="KW-0132">Cell division</keyword>
<dbReference type="SUPFAM" id="SSF56176">
    <property type="entry name" value="FAD-binding/transporter-associated domain-like"/>
    <property type="match status" value="1"/>
</dbReference>
<evidence type="ECO:0000256" key="10">
    <source>
        <dbReference type="ARBA" id="ARBA00022827"/>
    </source>
</evidence>
<proteinExistence type="inferred from homology"/>
<evidence type="ECO:0000256" key="1">
    <source>
        <dbReference type="ARBA" id="ARBA00001974"/>
    </source>
</evidence>
<dbReference type="AlphaFoldDB" id="A0A2X0SHP6"/>
<dbReference type="SUPFAM" id="SSF56194">
    <property type="entry name" value="Uridine diphospho-N-Acetylenolpyruvylglucosamine reductase, MurB, C-terminal domain"/>
    <property type="match status" value="1"/>
</dbReference>
<evidence type="ECO:0000256" key="3">
    <source>
        <dbReference type="ARBA" id="ARBA00004496"/>
    </source>
</evidence>
<comment type="similarity">
    <text evidence="19">Belongs to the MurB family.</text>
</comment>
<evidence type="ECO:0000256" key="8">
    <source>
        <dbReference type="ARBA" id="ARBA00022618"/>
    </source>
</evidence>